<protein>
    <submittedName>
        <fullName evidence="1">Uncharacterized protein</fullName>
    </submittedName>
</protein>
<comment type="caution">
    <text evidence="1">The sequence shown here is derived from an EMBL/GenBank/DDBJ whole genome shotgun (WGS) entry which is preliminary data.</text>
</comment>
<evidence type="ECO:0000313" key="2">
    <source>
        <dbReference type="Proteomes" id="UP001062846"/>
    </source>
</evidence>
<proteinExistence type="predicted"/>
<sequence>MSPKEPQTLLLLPLSSSCSSFTQMAIGNGYQENTVTEDLENPLLTEHEKVDESKKGGEKGSIGMVLLSTAVATCGSFEFGLCVGYSAPTQPAIREDLHLSLAEYSVFGSIVAVGAMAGAITSGKISDSIGRKWGMRLSAGCCIVGWLAIYFSMGALVLDMGRFLTGCGIGVFSSVVPVFIAEIAPTNLRGGLTTLNQAKTGKHREFEAALRKLRGEDADVSREEAEIQTYIETLRSLPISQTLDLLDAKYVRSVTVGLSGNARTTAYAIIQIFPIHLMGIAGSLVTLVSWFGTWAVSYTFNFLMSWSSTGTFFVYAAFSAQTVLFVAKMVPETKGKTLEEIQVSINTQGRIKL</sequence>
<reference evidence="1" key="1">
    <citation type="submission" date="2022-02" db="EMBL/GenBank/DDBJ databases">
        <title>Plant Genome Project.</title>
        <authorList>
            <person name="Zhang R.-G."/>
        </authorList>
    </citation>
    <scope>NUCLEOTIDE SEQUENCE</scope>
    <source>
        <strain evidence="1">AT1</strain>
    </source>
</reference>
<name>A0ACC0PKA9_RHOML</name>
<gene>
    <name evidence="1" type="ORF">RHMOL_Rhmol02G0015800</name>
</gene>
<accession>A0ACC0PKA9</accession>
<dbReference type="EMBL" id="CM046389">
    <property type="protein sequence ID" value="KAI8566133.1"/>
    <property type="molecule type" value="Genomic_DNA"/>
</dbReference>
<keyword evidence="2" id="KW-1185">Reference proteome</keyword>
<organism evidence="1 2">
    <name type="scientific">Rhododendron molle</name>
    <name type="common">Chinese azalea</name>
    <name type="synonym">Azalea mollis</name>
    <dbReference type="NCBI Taxonomy" id="49168"/>
    <lineage>
        <taxon>Eukaryota</taxon>
        <taxon>Viridiplantae</taxon>
        <taxon>Streptophyta</taxon>
        <taxon>Embryophyta</taxon>
        <taxon>Tracheophyta</taxon>
        <taxon>Spermatophyta</taxon>
        <taxon>Magnoliopsida</taxon>
        <taxon>eudicotyledons</taxon>
        <taxon>Gunneridae</taxon>
        <taxon>Pentapetalae</taxon>
        <taxon>asterids</taxon>
        <taxon>Ericales</taxon>
        <taxon>Ericaceae</taxon>
        <taxon>Ericoideae</taxon>
        <taxon>Rhodoreae</taxon>
        <taxon>Rhododendron</taxon>
    </lineage>
</organism>
<evidence type="ECO:0000313" key="1">
    <source>
        <dbReference type="EMBL" id="KAI8566133.1"/>
    </source>
</evidence>
<dbReference type="Proteomes" id="UP001062846">
    <property type="component" value="Chromosome 2"/>
</dbReference>